<name>A0A9N9K0C2_9GLOM</name>
<gene>
    <name evidence="1" type="ORF">DERYTH_LOCUS23743</name>
</gene>
<dbReference type="AlphaFoldDB" id="A0A9N9K0C2"/>
<sequence>GTDYTEITDISNQELMEWAQSHGENGDAGILCIKRRFKSNWGHFQFATVEKANMFLQLLGTRPHNITSDKKIKISPPRNT</sequence>
<protein>
    <submittedName>
        <fullName evidence="1">20817_t:CDS:1</fullName>
    </submittedName>
</protein>
<dbReference type="Proteomes" id="UP000789405">
    <property type="component" value="Unassembled WGS sequence"/>
</dbReference>
<dbReference type="EMBL" id="CAJVPY010037233">
    <property type="protein sequence ID" value="CAG8802728.1"/>
    <property type="molecule type" value="Genomic_DNA"/>
</dbReference>
<accession>A0A9N9K0C2</accession>
<organism evidence="1 2">
    <name type="scientific">Dentiscutata erythropus</name>
    <dbReference type="NCBI Taxonomy" id="1348616"/>
    <lineage>
        <taxon>Eukaryota</taxon>
        <taxon>Fungi</taxon>
        <taxon>Fungi incertae sedis</taxon>
        <taxon>Mucoromycota</taxon>
        <taxon>Glomeromycotina</taxon>
        <taxon>Glomeromycetes</taxon>
        <taxon>Diversisporales</taxon>
        <taxon>Gigasporaceae</taxon>
        <taxon>Dentiscutata</taxon>
    </lineage>
</organism>
<comment type="caution">
    <text evidence="1">The sequence shown here is derived from an EMBL/GenBank/DDBJ whole genome shotgun (WGS) entry which is preliminary data.</text>
</comment>
<evidence type="ECO:0000313" key="1">
    <source>
        <dbReference type="EMBL" id="CAG8802728.1"/>
    </source>
</evidence>
<feature type="non-terminal residue" evidence="1">
    <location>
        <position position="80"/>
    </location>
</feature>
<evidence type="ECO:0000313" key="2">
    <source>
        <dbReference type="Proteomes" id="UP000789405"/>
    </source>
</evidence>
<feature type="non-terminal residue" evidence="1">
    <location>
        <position position="1"/>
    </location>
</feature>
<proteinExistence type="predicted"/>
<dbReference type="OrthoDB" id="10482772at2759"/>
<keyword evidence="2" id="KW-1185">Reference proteome</keyword>
<reference evidence="1" key="1">
    <citation type="submission" date="2021-06" db="EMBL/GenBank/DDBJ databases">
        <authorList>
            <person name="Kallberg Y."/>
            <person name="Tangrot J."/>
            <person name="Rosling A."/>
        </authorList>
    </citation>
    <scope>NUCLEOTIDE SEQUENCE</scope>
    <source>
        <strain evidence="1">MA453B</strain>
    </source>
</reference>